<protein>
    <recommendedName>
        <fullName evidence="1">Ubiquitin-like domain-containing protein</fullName>
    </recommendedName>
</protein>
<sequence length="258" mass="29360">MELKKMIEKDNAIGMAAEMQELHFNGEALDEDQLKLEDYNVPSHGATITVFIKFQLSVRKDGVSYPFAVHSGMTVRDLEKIVAEHFGNLSTNILFDLRGEILHPDVVLTPVKFEYSELSASFPKWWICHYEMWVGATIMELKKKIEEDIAFGLAVEKQELLFNEQALEDQLRIEDYQIPSNATVSLFTKIRLSVVRDGVSHPFVAHNGMKVRDLINRLIAPHFGMLSSQVMLELNGEIITTDMVLRTSKFDGCELDLV</sequence>
<comment type="caution">
    <text evidence="2">The sequence shown here is derived from an EMBL/GenBank/DDBJ whole genome shotgun (WGS) entry which is preliminary data.</text>
</comment>
<dbReference type="AlphaFoldDB" id="A0A8K0MMG9"/>
<keyword evidence="3" id="KW-1185">Reference proteome</keyword>
<dbReference type="EMBL" id="VOIH02000003">
    <property type="protein sequence ID" value="KAF3451671.1"/>
    <property type="molecule type" value="Genomic_DNA"/>
</dbReference>
<dbReference type="GO" id="GO:0005654">
    <property type="term" value="C:nucleoplasm"/>
    <property type="evidence" value="ECO:0007669"/>
    <property type="project" value="TreeGrafter"/>
</dbReference>
<gene>
    <name evidence="2" type="ORF">FNV43_RR07767</name>
</gene>
<dbReference type="GO" id="GO:0005829">
    <property type="term" value="C:cytosol"/>
    <property type="evidence" value="ECO:0007669"/>
    <property type="project" value="TreeGrafter"/>
</dbReference>
<dbReference type="PROSITE" id="PS50053">
    <property type="entry name" value="UBIQUITIN_2"/>
    <property type="match status" value="2"/>
</dbReference>
<reference evidence="2" key="1">
    <citation type="submission" date="2020-03" db="EMBL/GenBank/DDBJ databases">
        <title>A high-quality chromosome-level genome assembly of a woody plant with both climbing and erect habits, Rhamnella rubrinervis.</title>
        <authorList>
            <person name="Lu Z."/>
            <person name="Yang Y."/>
            <person name="Zhu X."/>
            <person name="Sun Y."/>
        </authorList>
    </citation>
    <scope>NUCLEOTIDE SEQUENCE</scope>
    <source>
        <strain evidence="2">BYM</strain>
        <tissue evidence="2">Leaf</tissue>
    </source>
</reference>
<feature type="domain" description="Ubiquitin-like" evidence="1">
    <location>
        <begin position="137"/>
        <end position="193"/>
    </location>
</feature>
<organism evidence="2 3">
    <name type="scientific">Rhamnella rubrinervis</name>
    <dbReference type="NCBI Taxonomy" id="2594499"/>
    <lineage>
        <taxon>Eukaryota</taxon>
        <taxon>Viridiplantae</taxon>
        <taxon>Streptophyta</taxon>
        <taxon>Embryophyta</taxon>
        <taxon>Tracheophyta</taxon>
        <taxon>Spermatophyta</taxon>
        <taxon>Magnoliopsida</taxon>
        <taxon>eudicotyledons</taxon>
        <taxon>Gunneridae</taxon>
        <taxon>Pentapetalae</taxon>
        <taxon>rosids</taxon>
        <taxon>fabids</taxon>
        <taxon>Rosales</taxon>
        <taxon>Rhamnaceae</taxon>
        <taxon>rhamnoid group</taxon>
        <taxon>Rhamneae</taxon>
        <taxon>Rhamnella</taxon>
    </lineage>
</organism>
<dbReference type="CDD" id="cd17039">
    <property type="entry name" value="Ubl_ubiquitin_like"/>
    <property type="match status" value="2"/>
</dbReference>
<feature type="domain" description="Ubiquitin-like" evidence="1">
    <location>
        <begin position="1"/>
        <end position="41"/>
    </location>
</feature>
<dbReference type="Proteomes" id="UP000796880">
    <property type="component" value="Unassembled WGS sequence"/>
</dbReference>
<proteinExistence type="predicted"/>
<dbReference type="SUPFAM" id="SSF54236">
    <property type="entry name" value="Ubiquitin-like"/>
    <property type="match status" value="2"/>
</dbReference>
<evidence type="ECO:0000259" key="1">
    <source>
        <dbReference type="PROSITE" id="PS50053"/>
    </source>
</evidence>
<dbReference type="PANTHER" id="PTHR10621:SF63">
    <property type="entry name" value="UBIQUITIN-LIKE DOMAIN-CONTAINING PROTEIN"/>
    <property type="match status" value="1"/>
</dbReference>
<dbReference type="GO" id="GO:0043161">
    <property type="term" value="P:proteasome-mediated ubiquitin-dependent protein catabolic process"/>
    <property type="evidence" value="ECO:0007669"/>
    <property type="project" value="TreeGrafter"/>
</dbReference>
<evidence type="ECO:0000313" key="2">
    <source>
        <dbReference type="EMBL" id="KAF3451671.1"/>
    </source>
</evidence>
<dbReference type="InterPro" id="IPR029071">
    <property type="entry name" value="Ubiquitin-like_domsf"/>
</dbReference>
<name>A0A8K0MMG9_9ROSA</name>
<dbReference type="GO" id="GO:0031593">
    <property type="term" value="F:polyubiquitin modification-dependent protein binding"/>
    <property type="evidence" value="ECO:0007669"/>
    <property type="project" value="TreeGrafter"/>
</dbReference>
<dbReference type="GO" id="GO:0043130">
    <property type="term" value="F:ubiquitin binding"/>
    <property type="evidence" value="ECO:0007669"/>
    <property type="project" value="TreeGrafter"/>
</dbReference>
<dbReference type="PANTHER" id="PTHR10621">
    <property type="entry name" value="UV EXCISION REPAIR PROTEIN RAD23"/>
    <property type="match status" value="1"/>
</dbReference>
<dbReference type="Gene3D" id="3.10.20.90">
    <property type="entry name" value="Phosphatidylinositol 3-kinase Catalytic Subunit, Chain A, domain 1"/>
    <property type="match status" value="2"/>
</dbReference>
<dbReference type="Pfam" id="PF00240">
    <property type="entry name" value="ubiquitin"/>
    <property type="match status" value="2"/>
</dbReference>
<evidence type="ECO:0000313" key="3">
    <source>
        <dbReference type="Proteomes" id="UP000796880"/>
    </source>
</evidence>
<dbReference type="GO" id="GO:0070628">
    <property type="term" value="F:proteasome binding"/>
    <property type="evidence" value="ECO:0007669"/>
    <property type="project" value="TreeGrafter"/>
</dbReference>
<dbReference type="OrthoDB" id="1141517at2759"/>
<dbReference type="InterPro" id="IPR000626">
    <property type="entry name" value="Ubiquitin-like_dom"/>
</dbReference>
<accession>A0A8K0MMG9</accession>